<evidence type="ECO:0000256" key="2">
    <source>
        <dbReference type="PROSITE-ProRule" id="PRU00708"/>
    </source>
</evidence>
<dbReference type="Gene3D" id="1.25.40.10">
    <property type="entry name" value="Tetratricopeptide repeat domain"/>
    <property type="match status" value="5"/>
</dbReference>
<reference evidence="7" key="3">
    <citation type="journal article" date="2012" name="PLoS Pathog.">
        <title>Comparative genomics of the apicomplexan parasites Toxoplasma gondii and Neospora caninum: Coccidia differing in host range and transmission strategy.</title>
        <authorList>
            <person name="Reid A.J."/>
            <person name="Vermont S.J."/>
            <person name="Cotton J.A."/>
            <person name="Harris D."/>
            <person name="Hill-Cawthorne G.A."/>
            <person name="Konen-Waisman S."/>
            <person name="Latham S.M."/>
            <person name="Mourier T."/>
            <person name="Norton R."/>
            <person name="Quail M.A."/>
            <person name="Sanders M."/>
            <person name="Shanmugam D."/>
            <person name="Sohal A."/>
            <person name="Wasmuth J.D."/>
            <person name="Brunk B."/>
            <person name="Grigg M.E."/>
            <person name="Howard J.C."/>
            <person name="Parkinson J."/>
            <person name="Roos D.S."/>
            <person name="Trees A.J."/>
            <person name="Berriman M."/>
            <person name="Pain A."/>
            <person name="Wastling J.M."/>
        </authorList>
    </citation>
    <scope>NUCLEOTIDE SEQUENCE [LARGE SCALE GENOMIC DNA]</scope>
    <source>
        <strain evidence="7">Liverpool</strain>
    </source>
</reference>
<feature type="compositionally biased region" description="Low complexity" evidence="3">
    <location>
        <begin position="620"/>
        <end position="632"/>
    </location>
</feature>
<sequence length="2131" mass="227018">MPGMARCGGNLWSMLVHRSPSATLHGDRASPETSLSPSHKAAYLTRDQGRRSAEASQSGALAASSPHSNGKTLNASGGRDQSFFWPVFGGSSLHISGILIPYYICPILPNFPKSSFYSDGAFEPGAVEGPSARVALTSPRKQSVAFEAVDDLPMQFESGRNVVSSRCRSRADLALGPAEATRSESRSVILGRENEIRASRCENKPAFGAETDLPSCESALAAEEGSCRGFPSACNQVSADPVSERPVDSALRLSSSWACREIDCLTSKGGSAPSLRARPRSLSHLFHSRVPRRVQYLLQWSIPNFLVLFIFACVLPACLKYRAPIHIDFGLLVLFLASLQGFVALKSHEEGSKPASRGSAGRESARRASVVRAKPAKEPEDKKASLESDTARDDVCGTAQEPSKQGVAGETLANSLSRLMPQDMLFQMPAATSILGNDGKQRREENGGALSLSLPSNVSVAQCAPEEGCTTRSLADALPACAEAESEARATLKEGNGVDNFQASSSLSKQEEADGAAGKVERCSNALGEPEEEEQGGAVEQSCRKTEIDADTLAVPQGHALVSSEEEGQEDGGGAGHHLPTIFERSETPTEDEDAETLEADAASVDRTDSVEFAAPVACAPSSPISVSPSVSREVDAALLVSGPSPQSQDSEAKGESGKEMEDEAEQREDEPVAEERETKLISDLASSFWGSPLSRASNTRGGGKKAVSFSALLTEDVSKAQVAEQTGETEQPGTPQISEQTGNVSGEAAHEPDFGDGLQRSHRAALSPALALLYDDDAVSVSEEILSLPSPPPCAVGCERSRPLATSLDFPPRGQAFIAEDLREAPREQEDETDEDEIAAKAMATPMHIGVDVDEGGIAANVKSFRSHASLSTSFLLESEDERSDAASGVCPEKLETGEDRPQIHSLVGRLHLPLAALAEDAEFLNQEGEDGDKLLTWKAEDTRNTTADGVCAFSSVSSDTSLLRSQSPCTHGVVPSMVAPGFSGPRASFPLIAESPFPFAGASTASREPGLAFGVEPIERVPRLEGQVGDRCSAGSPGIWGFPSWQSEASSDPNFPFGNLPESLALSPAASLAAAVALGAFEPSRSPAGISVETLLDLDGVEANPRRSVREEPRECKKALSEEECSETDSVFVRGAPFFPESRPAGPPPFGPMHVSPAENGNLRLASQRPSSSPPRPPPPPVSPARSPCPSAQQDEETAPVPVSAAPANNAKQRVALQHYMALVRECHRTRDSRGAIRVLERLQAEGRVAADTQLLNYVLMVCVSANDRVMTGQLFTFMETTGCADLVTYNTLVKSFTGNGELHAAEQVLARMEGRENTLEDELSAAYVSLGIESQSEKGVLKNRPRISPDEVTFNLLVNAAVSAGDPDKAWEYIDRIKKANLRPDKFTISSIIKSLQPAQNQQHTRRAFELMDQIDACEDLVLLSTCIDACARLGDLDRLGALLSRFEKSDLQPNAHAYGTLIKAYGKLGNVARVWELWTEQQRSGVEASNYTLGCMIDCLASNGLMAEAVDLFDKSVAAGSADAVLFSILVKGLARFRNRGVEVALGAYRRLKESDAVPGAAKARGNPSPSRLGGVAEARESRRRGDKRLGNEKGGAVRAPADEDQTCYMKALNTISFNSLLHLCVRSGRLADALELFKDMQSHPHAQPDLITYSTVIKGLCCSSKEHALDAALGLFEQMQKDAKISPDAIVYNTLIQGAATRRNVTLVESLLLHMLQNNVKPSSYTLCQCVKLYGKCGDLARALELALELPRRFNFAMDSYVYTALIAACTHNRAPFLAATLALQATQENQELPPALLLRLANHLQQQRDLAEREAMNSSLRNLPLLKNLCLSEPTGKALGLFGRSLSPADEAKTTVDAIIRLLKRAVGAVGCAPGAKERGDEFASLVHTPFPGEGQKEAVPGGFPNGRNAGAANSKRSKRGTAPPPADRERGERSEKQGVFGTTKRKAGRGQESCEDDVYGVTAHVNVRGFVRQGSDNSHKGYPPQRRQPGNAGPPPAYGKGPAHAPRAGGMPRGGGGFERGVSWQANQVEADVPLNFGCDGKRHVQAKHGNGASSSAITAVGISKEAAKGGRKGPSGGRGAGRNSGRAFDGRTTGLPDKAENVCKEKDFRSRMGHVCLHSHASL</sequence>
<keyword evidence="7" id="KW-1185">Reference proteome</keyword>
<dbReference type="GO" id="GO:0003729">
    <property type="term" value="F:mRNA binding"/>
    <property type="evidence" value="ECO:0007669"/>
    <property type="project" value="TreeGrafter"/>
</dbReference>
<dbReference type="EMBL" id="FR823393">
    <property type="protein sequence ID" value="CBZ56205.1"/>
    <property type="molecule type" value="Genomic_DNA"/>
</dbReference>
<feature type="compositionally biased region" description="Basic and acidic residues" evidence="3">
    <location>
        <begin position="651"/>
        <end position="660"/>
    </location>
</feature>
<feature type="region of interest" description="Disordered" evidence="3">
    <location>
        <begin position="493"/>
        <end position="607"/>
    </location>
</feature>
<feature type="region of interest" description="Disordered" evidence="3">
    <location>
        <begin position="22"/>
        <end position="75"/>
    </location>
</feature>
<dbReference type="Proteomes" id="UP000007494">
    <property type="component" value="Chromosome XII"/>
</dbReference>
<feature type="compositionally biased region" description="Pro residues" evidence="3">
    <location>
        <begin position="1174"/>
        <end position="1185"/>
    </location>
</feature>
<feature type="compositionally biased region" description="Basic and acidic residues" evidence="3">
    <location>
        <begin position="375"/>
        <end position="395"/>
    </location>
</feature>
<dbReference type="PANTHER" id="PTHR47933">
    <property type="entry name" value="PENTATRICOPEPTIDE REPEAT-CONTAINING PROTEIN 1, MITOCHONDRIAL"/>
    <property type="match status" value="1"/>
</dbReference>
<dbReference type="InParanoid" id="F0VR57"/>
<feature type="repeat" description="PPR" evidence="2">
    <location>
        <begin position="1288"/>
        <end position="1322"/>
    </location>
</feature>
<protein>
    <submittedName>
        <fullName evidence="6">PPR repeat-containing protein, putative</fullName>
    </submittedName>
    <submittedName>
        <fullName evidence="5">Putative PPR repeat-containing protein</fullName>
    </submittedName>
</protein>
<feature type="compositionally biased region" description="Low complexity" evidence="3">
    <location>
        <begin position="355"/>
        <end position="373"/>
    </location>
</feature>
<keyword evidence="1" id="KW-0677">Repeat</keyword>
<dbReference type="VEuPathDB" id="ToxoDB:NCLIV_066300"/>
<feature type="transmembrane region" description="Helical" evidence="4">
    <location>
        <begin position="297"/>
        <end position="318"/>
    </location>
</feature>
<evidence type="ECO:0000313" key="6">
    <source>
        <dbReference type="EMBL" id="CEL70967.1"/>
    </source>
</evidence>
<feature type="compositionally biased region" description="Polar residues" evidence="3">
    <location>
        <begin position="54"/>
        <end position="75"/>
    </location>
</feature>
<feature type="repeat" description="PPR" evidence="2">
    <location>
        <begin position="1353"/>
        <end position="1387"/>
    </location>
</feature>
<dbReference type="PANTHER" id="PTHR47933:SF11">
    <property type="entry name" value="PENTATRICOPEPTIDE REPEAT-CONTAINING PROTEIN 2"/>
    <property type="match status" value="1"/>
</dbReference>
<feature type="compositionally biased region" description="Polar residues" evidence="3">
    <location>
        <begin position="724"/>
        <end position="745"/>
    </location>
</feature>
<dbReference type="eggNOG" id="KOG4197">
    <property type="taxonomic scope" value="Eukaryota"/>
</dbReference>
<reference evidence="5" key="1">
    <citation type="submission" date="2011-02" db="EMBL/GenBank/DDBJ databases">
        <authorList>
            <person name="Aslett M."/>
        </authorList>
    </citation>
    <scope>NUCLEOTIDE SEQUENCE</scope>
    <source>
        <strain evidence="5">Liverpool</strain>
    </source>
</reference>
<feature type="region of interest" description="Disordered" evidence="3">
    <location>
        <begin position="1563"/>
        <end position="1603"/>
    </location>
</feature>
<reference evidence="5" key="2">
    <citation type="submission" date="2011-03" db="EMBL/GenBank/DDBJ databases">
        <title>Comparative genomics and transcriptomics of Neospora caninum and Toxoplasma gondii.</title>
        <authorList>
            <person name="Reid A.J."/>
            <person name="Sohal A."/>
            <person name="Harris D."/>
            <person name="Quail M."/>
            <person name="Sanders M."/>
            <person name="Berriman M."/>
            <person name="Wastling J.M."/>
            <person name="Pain A."/>
        </authorList>
    </citation>
    <scope>NUCLEOTIDE SEQUENCE</scope>
    <source>
        <strain evidence="5">Liverpool</strain>
    </source>
</reference>
<keyword evidence="4" id="KW-0812">Transmembrane</keyword>
<dbReference type="InterPro" id="IPR002885">
    <property type="entry name" value="PPR_rpt"/>
</dbReference>
<feature type="region of interest" description="Disordered" evidence="3">
    <location>
        <begin position="1979"/>
        <end position="2027"/>
    </location>
</feature>
<proteinExistence type="predicted"/>
<dbReference type="EMBL" id="LN714487">
    <property type="protein sequence ID" value="CEL70967.1"/>
    <property type="molecule type" value="Genomic_DNA"/>
</dbReference>
<gene>
    <name evidence="6" type="ORF">BN1204_066300</name>
    <name evidence="5" type="ORF">NCLIV_066300</name>
</gene>
<feature type="compositionally biased region" description="Polar residues" evidence="3">
    <location>
        <begin position="499"/>
        <end position="508"/>
    </location>
</feature>
<evidence type="ECO:0000256" key="3">
    <source>
        <dbReference type="SAM" id="MobiDB-lite"/>
    </source>
</evidence>
<dbReference type="OrthoDB" id="185373at2759"/>
<keyword evidence="4" id="KW-0472">Membrane</keyword>
<feature type="region of interest" description="Disordered" evidence="3">
    <location>
        <begin position="2072"/>
        <end position="2106"/>
    </location>
</feature>
<feature type="region of interest" description="Disordered" evidence="3">
    <location>
        <begin position="350"/>
        <end position="409"/>
    </location>
</feature>
<feature type="region of interest" description="Disordered" evidence="3">
    <location>
        <begin position="1106"/>
        <end position="1209"/>
    </location>
</feature>
<dbReference type="OMA" id="WEYIDRI"/>
<feature type="repeat" description="PPR" evidence="2">
    <location>
        <begin position="1458"/>
        <end position="1492"/>
    </location>
</feature>
<reference evidence="6" key="4">
    <citation type="journal article" date="2015" name="PLoS ONE">
        <title>Comprehensive Evaluation of Toxoplasma gondii VEG and Neospora caninum LIV Genomes with Tachyzoite Stage Transcriptome and Proteome Defines Novel Transcript Features.</title>
        <authorList>
            <person name="Ramaprasad A."/>
            <person name="Mourier T."/>
            <person name="Naeem R."/>
            <person name="Malas T.B."/>
            <person name="Moussa E."/>
            <person name="Panigrahi A."/>
            <person name="Vermont S.J."/>
            <person name="Otto T.D."/>
            <person name="Wastling J."/>
            <person name="Pain A."/>
        </authorList>
    </citation>
    <scope>NUCLEOTIDE SEQUENCE</scope>
    <source>
        <strain evidence="6">Liverpool</strain>
    </source>
</reference>
<evidence type="ECO:0000313" key="5">
    <source>
        <dbReference type="EMBL" id="CBZ56205.1"/>
    </source>
</evidence>
<dbReference type="RefSeq" id="XP_003886230.1">
    <property type="nucleotide sequence ID" value="XM_003886181.1"/>
</dbReference>
<dbReference type="GeneID" id="13445428"/>
<feature type="compositionally biased region" description="Basic and acidic residues" evidence="3">
    <location>
        <begin position="1933"/>
        <end position="1943"/>
    </location>
</feature>
<feature type="repeat" description="PPR" evidence="2">
    <location>
        <begin position="1618"/>
        <end position="1648"/>
    </location>
</feature>
<feature type="compositionally biased region" description="Basic and acidic residues" evidence="3">
    <location>
        <begin position="670"/>
        <end position="680"/>
    </location>
</feature>
<dbReference type="NCBIfam" id="TIGR00756">
    <property type="entry name" value="PPR"/>
    <property type="match status" value="4"/>
</dbReference>
<evidence type="ECO:0000256" key="1">
    <source>
        <dbReference type="ARBA" id="ARBA00022737"/>
    </source>
</evidence>
<dbReference type="Pfam" id="PF13041">
    <property type="entry name" value="PPR_2"/>
    <property type="match status" value="2"/>
</dbReference>
<evidence type="ECO:0000256" key="4">
    <source>
        <dbReference type="SAM" id="Phobius"/>
    </source>
</evidence>
<feature type="region of interest" description="Disordered" evidence="3">
    <location>
        <begin position="720"/>
        <end position="762"/>
    </location>
</feature>
<feature type="compositionally biased region" description="Acidic residues" evidence="3">
    <location>
        <begin position="589"/>
        <end position="599"/>
    </location>
</feature>
<accession>F0VR57</accession>
<feature type="compositionally biased region" description="Gly residues" evidence="3">
    <location>
        <begin position="2080"/>
        <end position="2090"/>
    </location>
</feature>
<name>F0VR57_NEOCL</name>
<dbReference type="PROSITE" id="PS51375">
    <property type="entry name" value="PPR"/>
    <property type="match status" value="5"/>
</dbReference>
<dbReference type="Pfam" id="PF13812">
    <property type="entry name" value="PPR_3"/>
    <property type="match status" value="1"/>
</dbReference>
<feature type="compositionally biased region" description="Low complexity" evidence="3">
    <location>
        <begin position="2005"/>
        <end position="2017"/>
    </location>
</feature>
<dbReference type="Pfam" id="PF01535">
    <property type="entry name" value="PPR"/>
    <property type="match status" value="3"/>
</dbReference>
<feature type="transmembrane region" description="Helical" evidence="4">
    <location>
        <begin position="325"/>
        <end position="345"/>
    </location>
</feature>
<keyword evidence="4" id="KW-1133">Transmembrane helix</keyword>
<evidence type="ECO:0000313" key="7">
    <source>
        <dbReference type="Proteomes" id="UP000007494"/>
    </source>
</evidence>
<organism evidence="5 7">
    <name type="scientific">Neospora caninum (strain Liverpool)</name>
    <dbReference type="NCBI Taxonomy" id="572307"/>
    <lineage>
        <taxon>Eukaryota</taxon>
        <taxon>Sar</taxon>
        <taxon>Alveolata</taxon>
        <taxon>Apicomplexa</taxon>
        <taxon>Conoidasida</taxon>
        <taxon>Coccidia</taxon>
        <taxon>Eucoccidiorida</taxon>
        <taxon>Eimeriorina</taxon>
        <taxon>Sarcocystidae</taxon>
        <taxon>Neospora</taxon>
    </lineage>
</organism>
<feature type="region of interest" description="Disordered" evidence="3">
    <location>
        <begin position="1892"/>
        <end position="1961"/>
    </location>
</feature>
<feature type="repeat" description="PPR" evidence="2">
    <location>
        <begin position="1693"/>
        <end position="1727"/>
    </location>
</feature>
<dbReference type="InterPro" id="IPR011990">
    <property type="entry name" value="TPR-like_helical_dom_sf"/>
</dbReference>
<feature type="compositionally biased region" description="Basic and acidic residues" evidence="3">
    <location>
        <begin position="1106"/>
        <end position="1123"/>
    </location>
</feature>
<dbReference type="InterPro" id="IPR051240">
    <property type="entry name" value="Mito_RNA-Proc/Resp"/>
</dbReference>
<feature type="region of interest" description="Disordered" evidence="3">
    <location>
        <begin position="620"/>
        <end position="680"/>
    </location>
</feature>